<evidence type="ECO:0000256" key="2">
    <source>
        <dbReference type="SAM" id="Phobius"/>
    </source>
</evidence>
<keyword evidence="1" id="KW-0175">Coiled coil</keyword>
<reference evidence="3 4" key="1">
    <citation type="submission" date="2017-08" db="EMBL/GenBank/DDBJ databases">
        <title>Draft Genome Sequence of Pseudomonas moraviensis TYU6, isolated from Taxus cuspidata by using PacBio Single-Molecule Real-Time Technology.</title>
        <authorList>
            <person name="Baek K.-H."/>
            <person name="Mishra A.K."/>
        </authorList>
    </citation>
    <scope>NUCLEOTIDE SEQUENCE [LARGE SCALE GENOMIC DNA]</scope>
    <source>
        <strain evidence="3 4">TYU6</strain>
    </source>
</reference>
<evidence type="ECO:0000313" key="4">
    <source>
        <dbReference type="Proteomes" id="UP000217830"/>
    </source>
</evidence>
<proteinExistence type="predicted"/>
<accession>A0A2A2PTK8</accession>
<keyword evidence="2" id="KW-0812">Transmembrane</keyword>
<keyword evidence="2" id="KW-1133">Transmembrane helix</keyword>
<feature type="transmembrane region" description="Helical" evidence="2">
    <location>
        <begin position="40"/>
        <end position="62"/>
    </location>
</feature>
<evidence type="ECO:0000256" key="1">
    <source>
        <dbReference type="SAM" id="Coils"/>
    </source>
</evidence>
<evidence type="ECO:0000313" key="3">
    <source>
        <dbReference type="EMBL" id="PAW58541.1"/>
    </source>
</evidence>
<keyword evidence="4" id="KW-1185">Reference proteome</keyword>
<feature type="coiled-coil region" evidence="1">
    <location>
        <begin position="4"/>
        <end position="31"/>
    </location>
</feature>
<keyword evidence="2" id="KW-0472">Membrane</keyword>
<name>A0A2A2PTK8_9PSED</name>
<dbReference type="AlphaFoldDB" id="A0A2A2PTK8"/>
<organism evidence="3 4">
    <name type="scientific">Pseudomonas moraviensis</name>
    <dbReference type="NCBI Taxonomy" id="321662"/>
    <lineage>
        <taxon>Bacteria</taxon>
        <taxon>Pseudomonadati</taxon>
        <taxon>Pseudomonadota</taxon>
        <taxon>Gammaproteobacteria</taxon>
        <taxon>Pseudomonadales</taxon>
        <taxon>Pseudomonadaceae</taxon>
        <taxon>Pseudomonas</taxon>
    </lineage>
</organism>
<dbReference type="Proteomes" id="UP000217830">
    <property type="component" value="Unassembled WGS sequence"/>
</dbReference>
<dbReference type="EMBL" id="NRST01000001">
    <property type="protein sequence ID" value="PAW58541.1"/>
    <property type="molecule type" value="Genomic_DNA"/>
</dbReference>
<comment type="caution">
    <text evidence="3">The sequence shown here is derived from an EMBL/GenBank/DDBJ whole genome shotgun (WGS) entry which is preliminary data.</text>
</comment>
<gene>
    <name evidence="3" type="ORF">CKQ80_25645</name>
</gene>
<sequence length="64" mass="7438">MLQNNREHLELERIMSEIRKLAAERKKLIAEEKKLRWDTYFYPFAVVTGVLTATAAVVGLSLKF</sequence>
<protein>
    <submittedName>
        <fullName evidence="3">Uncharacterized protein</fullName>
    </submittedName>
</protein>